<evidence type="ECO:0000259" key="7">
    <source>
        <dbReference type="PROSITE" id="PS50110"/>
    </source>
</evidence>
<gene>
    <name evidence="8" type="ORF">KPL37_13830</name>
</gene>
<evidence type="ECO:0000259" key="6">
    <source>
        <dbReference type="PROSITE" id="PS01124"/>
    </source>
</evidence>
<proteinExistence type="predicted"/>
<organism evidence="8 9">
    <name type="scientific">Clostridium frigoris</name>
    <dbReference type="NCBI Taxonomy" id="205327"/>
    <lineage>
        <taxon>Bacteria</taxon>
        <taxon>Bacillati</taxon>
        <taxon>Bacillota</taxon>
        <taxon>Clostridia</taxon>
        <taxon>Eubacteriales</taxon>
        <taxon>Clostridiaceae</taxon>
        <taxon>Clostridium</taxon>
    </lineage>
</organism>
<dbReference type="PANTHER" id="PTHR42713:SF3">
    <property type="entry name" value="TRANSCRIPTIONAL REGULATORY PROTEIN HPTR"/>
    <property type="match status" value="1"/>
</dbReference>
<dbReference type="PANTHER" id="PTHR42713">
    <property type="entry name" value="HISTIDINE KINASE-RELATED"/>
    <property type="match status" value="1"/>
</dbReference>
<feature type="domain" description="Response regulatory" evidence="7">
    <location>
        <begin position="3"/>
        <end position="120"/>
    </location>
</feature>
<dbReference type="InterPro" id="IPR051552">
    <property type="entry name" value="HptR"/>
</dbReference>
<keyword evidence="1" id="KW-0963">Cytoplasm</keyword>
<dbReference type="SMART" id="SM00342">
    <property type="entry name" value="HTH_ARAC"/>
    <property type="match status" value="1"/>
</dbReference>
<evidence type="ECO:0000256" key="3">
    <source>
        <dbReference type="ARBA" id="ARBA00023012"/>
    </source>
</evidence>
<dbReference type="Pfam" id="PF00072">
    <property type="entry name" value="Response_reg"/>
    <property type="match status" value="1"/>
</dbReference>
<comment type="caution">
    <text evidence="8">The sequence shown here is derived from an EMBL/GenBank/DDBJ whole genome shotgun (WGS) entry which is preliminary data.</text>
</comment>
<keyword evidence="4" id="KW-0238">DNA-binding</keyword>
<evidence type="ECO:0000256" key="5">
    <source>
        <dbReference type="PROSITE-ProRule" id="PRU00169"/>
    </source>
</evidence>
<dbReference type="Proteomes" id="UP000776252">
    <property type="component" value="Unassembled WGS sequence"/>
</dbReference>
<dbReference type="InterPro" id="IPR001789">
    <property type="entry name" value="Sig_transdc_resp-reg_receiver"/>
</dbReference>
<dbReference type="Pfam" id="PF12833">
    <property type="entry name" value="HTH_18"/>
    <property type="match status" value="1"/>
</dbReference>
<dbReference type="RefSeq" id="WP_216150292.1">
    <property type="nucleotide sequence ID" value="NZ_JAHLDV010000036.1"/>
</dbReference>
<keyword evidence="2 5" id="KW-0597">Phosphoprotein</keyword>
<feature type="domain" description="HTH araC/xylS-type" evidence="6">
    <location>
        <begin position="153"/>
        <end position="247"/>
    </location>
</feature>
<keyword evidence="9" id="KW-1185">Reference proteome</keyword>
<reference evidence="8 9" key="1">
    <citation type="submission" date="2021-06" db="EMBL/GenBank/DDBJ databases">
        <title>Clostridia strains as spoilage organisms.</title>
        <authorList>
            <person name="Wambui J."/>
            <person name="Stephan R."/>
            <person name="Stevens M.J.A."/>
        </authorList>
    </citation>
    <scope>NUCLEOTIDE SEQUENCE [LARGE SCALE GENOMIC DNA]</scope>
    <source>
        <strain evidence="8 9">DSM 14204</strain>
    </source>
</reference>
<protein>
    <submittedName>
        <fullName evidence="8">Response regulator</fullName>
    </submittedName>
</protein>
<keyword evidence="3" id="KW-0902">Two-component regulatory system</keyword>
<dbReference type="CDD" id="cd17536">
    <property type="entry name" value="REC_YesN-like"/>
    <property type="match status" value="1"/>
</dbReference>
<name>A0ABS6BV70_9CLOT</name>
<evidence type="ECO:0000256" key="4">
    <source>
        <dbReference type="ARBA" id="ARBA00023125"/>
    </source>
</evidence>
<dbReference type="SMART" id="SM00448">
    <property type="entry name" value="REC"/>
    <property type="match status" value="1"/>
</dbReference>
<dbReference type="PROSITE" id="PS50110">
    <property type="entry name" value="RESPONSE_REGULATORY"/>
    <property type="match status" value="1"/>
</dbReference>
<dbReference type="EMBL" id="JAHLDV010000036">
    <property type="protein sequence ID" value="MBU3160821.1"/>
    <property type="molecule type" value="Genomic_DNA"/>
</dbReference>
<evidence type="ECO:0000256" key="2">
    <source>
        <dbReference type="ARBA" id="ARBA00022553"/>
    </source>
</evidence>
<feature type="modified residue" description="4-aspartylphosphate" evidence="5">
    <location>
        <position position="55"/>
    </location>
</feature>
<accession>A0ABS6BV70</accession>
<dbReference type="InterPro" id="IPR018060">
    <property type="entry name" value="HTH_AraC"/>
</dbReference>
<sequence>MYKLLIVEDEYIIRKGILSFVNFKELNIYKVLEAGDGKAALEIFKQELPDLILADINMPKINGLEFAAACKSIKPDVKIGIVTGYDYFEYAQTALKLGVDDYILKPASKKDIGEVLAKLISKISEEKYIQEIRSIVSGLKNKPNLEDDNGYKTKIQKEIEDNISNPQLSLTLIADKMGLSFGYFSNLFKKLMGVSFQEFVFNERMERAKKILLSSDMKNDEIAQVVGFEDPNYFSTAFKKKYGLSPN</sequence>
<evidence type="ECO:0000313" key="8">
    <source>
        <dbReference type="EMBL" id="MBU3160821.1"/>
    </source>
</evidence>
<evidence type="ECO:0000313" key="9">
    <source>
        <dbReference type="Proteomes" id="UP000776252"/>
    </source>
</evidence>
<evidence type="ECO:0000256" key="1">
    <source>
        <dbReference type="ARBA" id="ARBA00022490"/>
    </source>
</evidence>
<dbReference type="PROSITE" id="PS01124">
    <property type="entry name" value="HTH_ARAC_FAMILY_2"/>
    <property type="match status" value="1"/>
</dbReference>